<dbReference type="AlphaFoldDB" id="A0A4V6RYK0"/>
<keyword evidence="10" id="KW-1185">Reference proteome</keyword>
<evidence type="ECO:0000256" key="2">
    <source>
        <dbReference type="ARBA" id="ARBA00022692"/>
    </source>
</evidence>
<reference evidence="9 10" key="1">
    <citation type="journal article" date="2018" name="Proc. Natl. Acad. Sci. U.S.A.">
        <title>Draft genome sequence of Camellia sinensis var. sinensis provides insights into the evolution of the tea genome and tea quality.</title>
        <authorList>
            <person name="Wei C."/>
            <person name="Yang H."/>
            <person name="Wang S."/>
            <person name="Zhao J."/>
            <person name="Liu C."/>
            <person name="Gao L."/>
            <person name="Xia E."/>
            <person name="Lu Y."/>
            <person name="Tai Y."/>
            <person name="She G."/>
            <person name="Sun J."/>
            <person name="Cao H."/>
            <person name="Tong W."/>
            <person name="Gao Q."/>
            <person name="Li Y."/>
            <person name="Deng W."/>
            <person name="Jiang X."/>
            <person name="Wang W."/>
            <person name="Chen Q."/>
            <person name="Zhang S."/>
            <person name="Li H."/>
            <person name="Wu J."/>
            <person name="Wang P."/>
            <person name="Li P."/>
            <person name="Shi C."/>
            <person name="Zheng F."/>
            <person name="Jian J."/>
            <person name="Huang B."/>
            <person name="Shan D."/>
            <person name="Shi M."/>
            <person name="Fang C."/>
            <person name="Yue Y."/>
            <person name="Li F."/>
            <person name="Li D."/>
            <person name="Wei S."/>
            <person name="Han B."/>
            <person name="Jiang C."/>
            <person name="Yin Y."/>
            <person name="Xia T."/>
            <person name="Zhang Z."/>
            <person name="Bennetzen J.L."/>
            <person name="Zhao S."/>
            <person name="Wan X."/>
        </authorList>
    </citation>
    <scope>NUCLEOTIDE SEQUENCE [LARGE SCALE GENOMIC DNA]</scope>
    <source>
        <strain evidence="10">cv. Shuchazao</strain>
        <tissue evidence="9">Leaf</tissue>
    </source>
</reference>
<evidence type="ECO:0000259" key="8">
    <source>
        <dbReference type="Pfam" id="PF13962"/>
    </source>
</evidence>
<comment type="subcellular location">
    <subcellularLocation>
        <location evidence="1">Membrane</location>
        <topology evidence="1">Multi-pass membrane protein</topology>
    </subcellularLocation>
</comment>
<feature type="transmembrane region" description="Helical" evidence="7">
    <location>
        <begin position="111"/>
        <end position="141"/>
    </location>
</feature>
<dbReference type="EMBL" id="SDRB02005162">
    <property type="protein sequence ID" value="THG14647.1"/>
    <property type="molecule type" value="Genomic_DNA"/>
</dbReference>
<evidence type="ECO:0000256" key="6">
    <source>
        <dbReference type="ARBA" id="ARBA00023136"/>
    </source>
</evidence>
<dbReference type="PANTHER" id="PTHR24186:SF46">
    <property type="entry name" value="PROTEIN ACCELERATED CELL DEATH 6-LIKE"/>
    <property type="match status" value="1"/>
</dbReference>
<gene>
    <name evidence="9" type="ORF">TEA_023840</name>
</gene>
<comment type="caution">
    <text evidence="9">The sequence shown here is derived from an EMBL/GenBank/DDBJ whole genome shotgun (WGS) entry which is preliminary data.</text>
</comment>
<name>A0A4V6RYK0_CAMSN</name>
<feature type="domain" description="PGG" evidence="8">
    <location>
        <begin position="32"/>
        <end position="141"/>
    </location>
</feature>
<dbReference type="GO" id="GO:0005886">
    <property type="term" value="C:plasma membrane"/>
    <property type="evidence" value="ECO:0007669"/>
    <property type="project" value="TreeGrafter"/>
</dbReference>
<keyword evidence="4 7" id="KW-1133">Transmembrane helix</keyword>
<evidence type="ECO:0000256" key="4">
    <source>
        <dbReference type="ARBA" id="ARBA00022989"/>
    </source>
</evidence>
<dbReference type="InterPro" id="IPR026961">
    <property type="entry name" value="PGG_dom"/>
</dbReference>
<evidence type="ECO:0000256" key="1">
    <source>
        <dbReference type="ARBA" id="ARBA00004141"/>
    </source>
</evidence>
<sequence>MLQMLFTALKEDIAPRGQPKTIETEKNSTLEAYKDRINTFLLVATIIITVTFAAGITVPGGYDDSETHKGMALMVKKSAFQVFVIANALAMYSSIIVAVLLIWAQLGDLNLVLVSLTLASPLLGGALMMLAISFMTGVYLVVSNLNWLSYVILIMGLIFVLALSTLLILFFLPTSLNHRMLRYIFYYPFSLLVLISKKWC</sequence>
<accession>A0A4V6RYK0</accession>
<feature type="transmembrane region" description="Helical" evidence="7">
    <location>
        <begin position="40"/>
        <end position="62"/>
    </location>
</feature>
<evidence type="ECO:0000256" key="7">
    <source>
        <dbReference type="SAM" id="Phobius"/>
    </source>
</evidence>
<keyword evidence="3" id="KW-0677">Repeat</keyword>
<keyword evidence="2 7" id="KW-0812">Transmembrane</keyword>
<dbReference type="Pfam" id="PF13962">
    <property type="entry name" value="PGG"/>
    <property type="match status" value="1"/>
</dbReference>
<dbReference type="Proteomes" id="UP000306102">
    <property type="component" value="Unassembled WGS sequence"/>
</dbReference>
<keyword evidence="5" id="KW-0040">ANK repeat</keyword>
<evidence type="ECO:0000256" key="3">
    <source>
        <dbReference type="ARBA" id="ARBA00022737"/>
    </source>
</evidence>
<evidence type="ECO:0000256" key="5">
    <source>
        <dbReference type="ARBA" id="ARBA00023043"/>
    </source>
</evidence>
<feature type="transmembrane region" description="Helical" evidence="7">
    <location>
        <begin position="82"/>
        <end position="104"/>
    </location>
</feature>
<organism evidence="9 10">
    <name type="scientific">Camellia sinensis var. sinensis</name>
    <name type="common">China tea</name>
    <dbReference type="NCBI Taxonomy" id="542762"/>
    <lineage>
        <taxon>Eukaryota</taxon>
        <taxon>Viridiplantae</taxon>
        <taxon>Streptophyta</taxon>
        <taxon>Embryophyta</taxon>
        <taxon>Tracheophyta</taxon>
        <taxon>Spermatophyta</taxon>
        <taxon>Magnoliopsida</taxon>
        <taxon>eudicotyledons</taxon>
        <taxon>Gunneridae</taxon>
        <taxon>Pentapetalae</taxon>
        <taxon>asterids</taxon>
        <taxon>Ericales</taxon>
        <taxon>Theaceae</taxon>
        <taxon>Camellia</taxon>
    </lineage>
</organism>
<feature type="transmembrane region" description="Helical" evidence="7">
    <location>
        <begin position="147"/>
        <end position="172"/>
    </location>
</feature>
<dbReference type="STRING" id="542762.A0A4V6RYK0"/>
<evidence type="ECO:0000313" key="10">
    <source>
        <dbReference type="Proteomes" id="UP000306102"/>
    </source>
</evidence>
<keyword evidence="6 7" id="KW-0472">Membrane</keyword>
<dbReference type="PANTHER" id="PTHR24186">
    <property type="entry name" value="PROTEIN PHOSPHATASE 1 REGULATORY SUBUNIT"/>
    <property type="match status" value="1"/>
</dbReference>
<proteinExistence type="predicted"/>
<protein>
    <recommendedName>
        <fullName evidence="8">PGG domain-containing protein</fullName>
    </recommendedName>
</protein>
<evidence type="ECO:0000313" key="9">
    <source>
        <dbReference type="EMBL" id="THG14647.1"/>
    </source>
</evidence>